<sequence>MADNEHPRPPWAARLREQRRDRFWSQRELARRLVQAADEDTRRTLPKRESVMRLIESHEAGNHQPKDPYRLLYCRVFDLAEAELFAAEDASSMSLTPSRPPLPIMSARSVAPPYGHIDPALIGVLFAALAGFASAGLAGNDSVSAGLAGKRLFEGSFDGDAPDGGAMDRRTAMQLLTLIGAGALAPPDAVAAILSGVDRAIGDREGLDLDDWERTAWEYSFRTNTGPLGALVGDLTADLAEVGRLLEHTASPSDRVGLLRVTASLAQTLSGEFTHLRATGQARRAQRTARRAADVSGDRDLRVSIRAADAWNSFASGQPSQVILQLLDDAVRISDGVPSVALARTYAARATVLAAQSAAVGGGGEDARTALRDLREVWDRLPDRDTKDEFTYWGFSERAMRFTEAEVFALLGDSREATRAAERAYVLYSPALVHGRANLRLIQAYSLVRERDVSDGLGHALTSVQGLPITPYRRLIVGRVIEALPERAHTLAAARELSALAAS</sequence>
<keyword evidence="2" id="KW-1185">Reference proteome</keyword>
<name>A0A9W6I704_9ACTN</name>
<evidence type="ECO:0008006" key="3">
    <source>
        <dbReference type="Google" id="ProtNLM"/>
    </source>
</evidence>
<dbReference type="RefSeq" id="WP_271221185.1">
    <property type="nucleotide sequence ID" value="NZ_BAAAVD010000012.1"/>
</dbReference>
<dbReference type="AlphaFoldDB" id="A0A9W6I704"/>
<evidence type="ECO:0000313" key="1">
    <source>
        <dbReference type="EMBL" id="GLK12877.1"/>
    </source>
</evidence>
<proteinExistence type="predicted"/>
<dbReference type="EMBL" id="BSEV01000019">
    <property type="protein sequence ID" value="GLK12877.1"/>
    <property type="molecule type" value="Genomic_DNA"/>
</dbReference>
<organism evidence="1 2">
    <name type="scientific">Streptosporangium carneum</name>
    <dbReference type="NCBI Taxonomy" id="47481"/>
    <lineage>
        <taxon>Bacteria</taxon>
        <taxon>Bacillati</taxon>
        <taxon>Actinomycetota</taxon>
        <taxon>Actinomycetes</taxon>
        <taxon>Streptosporangiales</taxon>
        <taxon>Streptosporangiaceae</taxon>
        <taxon>Streptosporangium</taxon>
    </lineage>
</organism>
<gene>
    <name evidence="1" type="ORF">GCM10017600_62870</name>
</gene>
<evidence type="ECO:0000313" key="2">
    <source>
        <dbReference type="Proteomes" id="UP001143474"/>
    </source>
</evidence>
<reference evidence="1" key="1">
    <citation type="journal article" date="2014" name="Int. J. Syst. Evol. Microbiol.">
        <title>Complete genome sequence of Corynebacterium casei LMG S-19264T (=DSM 44701T), isolated from a smear-ripened cheese.</title>
        <authorList>
            <consortium name="US DOE Joint Genome Institute (JGI-PGF)"/>
            <person name="Walter F."/>
            <person name="Albersmeier A."/>
            <person name="Kalinowski J."/>
            <person name="Ruckert C."/>
        </authorList>
    </citation>
    <scope>NUCLEOTIDE SEQUENCE</scope>
    <source>
        <strain evidence="1">VKM Ac-2007</strain>
    </source>
</reference>
<reference evidence="1" key="2">
    <citation type="submission" date="2023-01" db="EMBL/GenBank/DDBJ databases">
        <authorList>
            <person name="Sun Q."/>
            <person name="Evtushenko L."/>
        </authorList>
    </citation>
    <scope>NUCLEOTIDE SEQUENCE</scope>
    <source>
        <strain evidence="1">VKM Ac-2007</strain>
    </source>
</reference>
<dbReference type="Proteomes" id="UP001143474">
    <property type="component" value="Unassembled WGS sequence"/>
</dbReference>
<comment type="caution">
    <text evidence="1">The sequence shown here is derived from an EMBL/GenBank/DDBJ whole genome shotgun (WGS) entry which is preliminary data.</text>
</comment>
<protein>
    <recommendedName>
        <fullName evidence="3">XRE family transcriptional regulator</fullName>
    </recommendedName>
</protein>
<accession>A0A9W6I704</accession>